<dbReference type="Proteomes" id="UP001465976">
    <property type="component" value="Unassembled WGS sequence"/>
</dbReference>
<keyword evidence="3" id="KW-1185">Reference proteome</keyword>
<dbReference type="SMART" id="SM00367">
    <property type="entry name" value="LRR_CC"/>
    <property type="match status" value="7"/>
</dbReference>
<dbReference type="InterPro" id="IPR006553">
    <property type="entry name" value="Leu-rich_rpt_Cys-con_subtyp"/>
</dbReference>
<protein>
    <recommendedName>
        <fullName evidence="4">RNI-like protein</fullName>
    </recommendedName>
</protein>
<feature type="compositionally biased region" description="Polar residues" evidence="1">
    <location>
        <begin position="215"/>
        <end position="236"/>
    </location>
</feature>
<proteinExistence type="predicted"/>
<dbReference type="SUPFAM" id="SSF81383">
    <property type="entry name" value="F-box domain"/>
    <property type="match status" value="1"/>
</dbReference>
<dbReference type="InterPro" id="IPR036047">
    <property type="entry name" value="F-box-like_dom_sf"/>
</dbReference>
<feature type="compositionally biased region" description="Polar residues" evidence="1">
    <location>
        <begin position="706"/>
        <end position="716"/>
    </location>
</feature>
<dbReference type="PANTHER" id="PTHR13318:SF190">
    <property type="entry name" value="PARTNER OF PAIRED, ISOFORM B"/>
    <property type="match status" value="1"/>
</dbReference>
<feature type="region of interest" description="Disordered" evidence="1">
    <location>
        <begin position="215"/>
        <end position="239"/>
    </location>
</feature>
<feature type="compositionally biased region" description="Gly residues" evidence="1">
    <location>
        <begin position="912"/>
        <end position="926"/>
    </location>
</feature>
<accession>A0ABR3FYP2</accession>
<dbReference type="InterPro" id="IPR001611">
    <property type="entry name" value="Leu-rich_rpt"/>
</dbReference>
<dbReference type="InterPro" id="IPR032675">
    <property type="entry name" value="LRR_dom_sf"/>
</dbReference>
<feature type="region of interest" description="Disordered" evidence="1">
    <location>
        <begin position="889"/>
        <end position="961"/>
    </location>
</feature>
<reference evidence="2 3" key="1">
    <citation type="submission" date="2024-02" db="EMBL/GenBank/DDBJ databases">
        <title>A draft genome for the cacao thread blight pathogen Marasmius crinis-equi.</title>
        <authorList>
            <person name="Cohen S.P."/>
            <person name="Baruah I.K."/>
            <person name="Amoako-Attah I."/>
            <person name="Bukari Y."/>
            <person name="Meinhardt L.W."/>
            <person name="Bailey B.A."/>
        </authorList>
    </citation>
    <scope>NUCLEOTIDE SEQUENCE [LARGE SCALE GENOMIC DNA]</scope>
    <source>
        <strain evidence="2 3">GH-76</strain>
    </source>
</reference>
<evidence type="ECO:0008006" key="4">
    <source>
        <dbReference type="Google" id="ProtNLM"/>
    </source>
</evidence>
<feature type="region of interest" description="Disordered" evidence="1">
    <location>
        <begin position="700"/>
        <end position="723"/>
    </location>
</feature>
<dbReference type="PANTHER" id="PTHR13318">
    <property type="entry name" value="PARTNER OF PAIRED, ISOFORM B-RELATED"/>
    <property type="match status" value="1"/>
</dbReference>
<gene>
    <name evidence="2" type="ORF">V5O48_001312</name>
</gene>
<evidence type="ECO:0000313" key="2">
    <source>
        <dbReference type="EMBL" id="KAL0580672.1"/>
    </source>
</evidence>
<comment type="caution">
    <text evidence="2">The sequence shown here is derived from an EMBL/GenBank/DDBJ whole genome shotgun (WGS) entry which is preliminary data.</text>
</comment>
<evidence type="ECO:0000256" key="1">
    <source>
        <dbReference type="SAM" id="MobiDB-lite"/>
    </source>
</evidence>
<feature type="compositionally biased region" description="Low complexity" evidence="1">
    <location>
        <begin position="927"/>
        <end position="948"/>
    </location>
</feature>
<name>A0ABR3FYP2_9AGAR</name>
<dbReference type="SUPFAM" id="SSF52047">
    <property type="entry name" value="RNI-like"/>
    <property type="match status" value="1"/>
</dbReference>
<dbReference type="Gene3D" id="3.80.10.10">
    <property type="entry name" value="Ribonuclease Inhibitor"/>
    <property type="match status" value="3"/>
</dbReference>
<evidence type="ECO:0000313" key="3">
    <source>
        <dbReference type="Proteomes" id="UP001465976"/>
    </source>
</evidence>
<dbReference type="Pfam" id="PF13516">
    <property type="entry name" value="LRR_6"/>
    <property type="match status" value="1"/>
</dbReference>
<sequence length="961" mass="104213">MSRPRSIDNDDPLLFFDPLESTNDLEFPSTSMPVEVGESNIEMGKGKGKAASQPVPIMVPGESSFSTLDAYGVSISPQWSVSSSFHEPPGTPIVASSYATPSSPTFTLGSFTSVWQHSSPESGNAMLVGTSPGGKGKGRANVEDDEIGSPPVIPPLTFSPMNTTFDHAPSSSGISLSYPLSAYIHDSQPAQPTPDTSNAHRTLVSMTDASVLQHSAASSMSKLRQKLGTSSPSSLTRKLLSKKVPDSDVLGASSSTVITQPLDIGVSNLTSDEPFIADVTTFHGHLKVKGRSNSSPYPPSILDIVPSQDVFLPIAIPIPFKPPRNHFDEKLPRELKLKVLQSLVVLYESEHQTAIDNGQWTALRAASSKNRWVGRDRAISHLARLSRVSKTWQALVFDGQLWASLDLRSFPALPKSLLSRLAGGGGQFTTVLNVSGHTHLNASTLLDITDKLTTILPTNDSVSTANASTRLTTINLRGCSSVNTRSLHHLLVRSPLLERLYVKGLPVVTNTTCDILAMYCPNLISLDVSRCPHIDAEGVTRMLCAHEWSEMKELHMSGLKHVSDKTMSALAKAVPNLEVLDLTDARQVHNTAVQTFVRALDGQPSVEYSADGTKTTKRVTKLRHVSLSGCHLLTDGACTHLAGAVPALEIFEMAGIGEDLKDEGVMKLLETTPLIRKVDLEDACDVTDALLAVLTPATEDPMLQDGDSSSVGGSPESQRRVATVPEPGYRLEHLVLSYASRITDEALNDLIRRCPRLRALEVDNTRVGSNVIKTFVEAARKRGIKNSLIAAVDCRLVGETVVREMSSEVRPRMGWRSWDARKLKFFDARDFATRSDNLSDSEITVKEHEKEKEAIVKIAMGQDELDENRVALKTFYSWQNVDAVWAAREKRNRKRKANASNDSELTDSEADVGGGGSSSRRGGTGRGVRWWSPGGRRSRPGSGTNSPSHLEMNGNDGCVIM</sequence>
<dbReference type="EMBL" id="JBAHYK010000025">
    <property type="protein sequence ID" value="KAL0580672.1"/>
    <property type="molecule type" value="Genomic_DNA"/>
</dbReference>
<organism evidence="2 3">
    <name type="scientific">Marasmius crinis-equi</name>
    <dbReference type="NCBI Taxonomy" id="585013"/>
    <lineage>
        <taxon>Eukaryota</taxon>
        <taxon>Fungi</taxon>
        <taxon>Dikarya</taxon>
        <taxon>Basidiomycota</taxon>
        <taxon>Agaricomycotina</taxon>
        <taxon>Agaricomycetes</taxon>
        <taxon>Agaricomycetidae</taxon>
        <taxon>Agaricales</taxon>
        <taxon>Marasmiineae</taxon>
        <taxon>Marasmiaceae</taxon>
        <taxon>Marasmius</taxon>
    </lineage>
</organism>